<comment type="caution">
    <text evidence="1">The sequence shown here is derived from an EMBL/GenBank/DDBJ whole genome shotgun (WGS) entry which is preliminary data.</text>
</comment>
<reference evidence="1" key="1">
    <citation type="submission" date="2021-05" db="EMBL/GenBank/DDBJ databases">
        <authorList>
            <person name="Pan Q."/>
            <person name="Jouanno E."/>
            <person name="Zahm M."/>
            <person name="Klopp C."/>
            <person name="Cabau C."/>
            <person name="Louis A."/>
            <person name="Berthelot C."/>
            <person name="Parey E."/>
            <person name="Roest Crollius H."/>
            <person name="Montfort J."/>
            <person name="Robinson-Rechavi M."/>
            <person name="Bouchez O."/>
            <person name="Lampietro C."/>
            <person name="Lopez Roques C."/>
            <person name="Donnadieu C."/>
            <person name="Postlethwait J."/>
            <person name="Bobe J."/>
            <person name="Dillon D."/>
            <person name="Chandos A."/>
            <person name="von Hippel F."/>
            <person name="Guiguen Y."/>
        </authorList>
    </citation>
    <scope>NUCLEOTIDE SEQUENCE</scope>
    <source>
        <strain evidence="1">YG-Jan2019</strain>
    </source>
</reference>
<organism evidence="1 2">
    <name type="scientific">Dallia pectoralis</name>
    <name type="common">Alaska blackfish</name>
    <dbReference type="NCBI Taxonomy" id="75939"/>
    <lineage>
        <taxon>Eukaryota</taxon>
        <taxon>Metazoa</taxon>
        <taxon>Chordata</taxon>
        <taxon>Craniata</taxon>
        <taxon>Vertebrata</taxon>
        <taxon>Euteleostomi</taxon>
        <taxon>Actinopterygii</taxon>
        <taxon>Neopterygii</taxon>
        <taxon>Teleostei</taxon>
        <taxon>Protacanthopterygii</taxon>
        <taxon>Esociformes</taxon>
        <taxon>Umbridae</taxon>
        <taxon>Dallia</taxon>
    </lineage>
</organism>
<gene>
    <name evidence="1" type="ORF">DPEC_G00254420</name>
</gene>
<protein>
    <submittedName>
        <fullName evidence="1">Uncharacterized protein</fullName>
    </submittedName>
</protein>
<dbReference type="EMBL" id="CM055749">
    <property type="protein sequence ID" value="KAJ7994911.1"/>
    <property type="molecule type" value="Genomic_DNA"/>
</dbReference>
<sequence>MEEKEKPGPSQITIAARRGAEAVQRNALLWKCVSHPGRCRASDACGVVGAESQGVFGSGTAFSSEDVEKVYGTLPQERLSAL</sequence>
<evidence type="ECO:0000313" key="1">
    <source>
        <dbReference type="EMBL" id="KAJ7994911.1"/>
    </source>
</evidence>
<keyword evidence="2" id="KW-1185">Reference proteome</keyword>
<name>A0ACC2FU84_DALPE</name>
<proteinExistence type="predicted"/>
<evidence type="ECO:0000313" key="2">
    <source>
        <dbReference type="Proteomes" id="UP001157502"/>
    </source>
</evidence>
<dbReference type="Proteomes" id="UP001157502">
    <property type="component" value="Chromosome 22"/>
</dbReference>
<accession>A0ACC2FU84</accession>